<dbReference type="EMBL" id="DQ121662">
    <property type="protein sequence ID" value="AAZ29297.1"/>
    <property type="molecule type" value="Genomic_DNA"/>
</dbReference>
<sequence length="180" mass="21166">MSKTTLGEVIRFMAKKALQSEDKEFKVPVRDIYRQIRGHDYPEMETDDKTGDIINLGERKLSELKNSYIHNTLSRMRELREAKYIARYQFIWIDADGEDTTPRQYDGDGADKYLLIHLTEGLKEPKAKQREKEEKERAVIEKFKSRLLKLSPNVLDFEGDELTGAVKAIRMYQEMIKEFN</sequence>
<proteinExistence type="predicted"/>
<dbReference type="GeneID" id="3562344"/>
<dbReference type="InterPro" id="IPR055598">
    <property type="entry name" value="DUF7174"/>
</dbReference>
<evidence type="ECO:0000313" key="1">
    <source>
        <dbReference type="EMBL" id="AAZ29297.1"/>
    </source>
</evidence>
<accession>Q45PW9</accession>
<dbReference type="RefSeq" id="YP_277487.1">
    <property type="nucleotide sequence ID" value="NC_007291.1"/>
</dbReference>
<dbReference type="Proteomes" id="UP000000969">
    <property type="component" value="Segment"/>
</dbReference>
<gene>
    <name evidence="1" type="ORF">JK_47</name>
</gene>
<dbReference type="Pfam" id="PF23796">
    <property type="entry name" value="DUF7174"/>
    <property type="match status" value="1"/>
</dbReference>
<keyword evidence="2" id="KW-1185">Reference proteome</keyword>
<organism evidence="1 2">
    <name type="scientific">Escherichia phage Jk06</name>
    <dbReference type="NCBI Taxonomy" id="2886922"/>
    <lineage>
        <taxon>Viruses</taxon>
        <taxon>Duplodnaviria</taxon>
        <taxon>Heunggongvirae</taxon>
        <taxon>Uroviricota</taxon>
        <taxon>Caudoviricetes</taxon>
        <taxon>Drexlerviridae</taxon>
        <taxon>Rogunavirinae</taxon>
        <taxon>Rogunavirus</taxon>
        <taxon>Rogunavirus Jk06</taxon>
    </lineage>
</organism>
<name>Q45PW9_9CAUD</name>
<protein>
    <submittedName>
        <fullName evidence="1">JK_47P</fullName>
    </submittedName>
</protein>
<dbReference type="KEGG" id="vg:3562344"/>
<evidence type="ECO:0000313" key="2">
    <source>
        <dbReference type="Proteomes" id="UP000000969"/>
    </source>
</evidence>
<reference evidence="1 2" key="1">
    <citation type="submission" date="2005-07" db="EMBL/GenBank/DDBJ databases">
        <title>Bacteriophage JK06 is a highly specific type for pathogenic E. coli O157:H7.</title>
        <authorList>
            <person name="Kagan J."/>
            <person name="Kuhn J."/>
        </authorList>
    </citation>
    <scope>NUCLEOTIDE SEQUENCE [LARGE SCALE GENOMIC DNA]</scope>
</reference>